<reference evidence="1 2" key="1">
    <citation type="submission" date="2021-06" db="EMBL/GenBank/DDBJ databases">
        <title>Caerostris extrusa draft genome.</title>
        <authorList>
            <person name="Kono N."/>
            <person name="Arakawa K."/>
        </authorList>
    </citation>
    <scope>NUCLEOTIDE SEQUENCE [LARGE SCALE GENOMIC DNA]</scope>
</reference>
<comment type="caution">
    <text evidence="1">The sequence shown here is derived from an EMBL/GenBank/DDBJ whole genome shotgun (WGS) entry which is preliminary data.</text>
</comment>
<keyword evidence="2" id="KW-1185">Reference proteome</keyword>
<gene>
    <name evidence="1" type="ORF">CEXT_768241</name>
</gene>
<dbReference type="EMBL" id="BPLR01006707">
    <property type="protein sequence ID" value="GIY11840.1"/>
    <property type="molecule type" value="Genomic_DNA"/>
</dbReference>
<evidence type="ECO:0000313" key="2">
    <source>
        <dbReference type="Proteomes" id="UP001054945"/>
    </source>
</evidence>
<name>A0AAV4QUQ6_CAEEX</name>
<proteinExistence type="predicted"/>
<protein>
    <submittedName>
        <fullName evidence="1">Uncharacterized protein</fullName>
    </submittedName>
</protein>
<dbReference type="Proteomes" id="UP001054945">
    <property type="component" value="Unassembled WGS sequence"/>
</dbReference>
<evidence type="ECO:0000313" key="1">
    <source>
        <dbReference type="EMBL" id="GIY11840.1"/>
    </source>
</evidence>
<organism evidence="1 2">
    <name type="scientific">Caerostris extrusa</name>
    <name type="common">Bark spider</name>
    <name type="synonym">Caerostris bankana</name>
    <dbReference type="NCBI Taxonomy" id="172846"/>
    <lineage>
        <taxon>Eukaryota</taxon>
        <taxon>Metazoa</taxon>
        <taxon>Ecdysozoa</taxon>
        <taxon>Arthropoda</taxon>
        <taxon>Chelicerata</taxon>
        <taxon>Arachnida</taxon>
        <taxon>Araneae</taxon>
        <taxon>Araneomorphae</taxon>
        <taxon>Entelegynae</taxon>
        <taxon>Araneoidea</taxon>
        <taxon>Araneidae</taxon>
        <taxon>Caerostris</taxon>
    </lineage>
</organism>
<accession>A0AAV4QUQ6</accession>
<sequence>MEKTNIIPKSLIELSQVNAIRKLPTTVTLGAKEQTRLLRTIQKPNEITRNHVLKLGNFILLLGDGLFSSEEWQHANRQMIRARAIDFIGV</sequence>
<dbReference type="AlphaFoldDB" id="A0AAV4QUQ6"/>